<proteinExistence type="predicted"/>
<feature type="transmembrane region" description="Helical" evidence="1">
    <location>
        <begin position="189"/>
        <end position="209"/>
    </location>
</feature>
<evidence type="ECO:0000313" key="2">
    <source>
        <dbReference type="EMBL" id="GAA0623432.1"/>
    </source>
</evidence>
<accession>A0ABN1GY79</accession>
<dbReference type="Proteomes" id="UP001501352">
    <property type="component" value="Unassembled WGS sequence"/>
</dbReference>
<gene>
    <name evidence="2" type="ORF">GCM10009422_19360</name>
</gene>
<evidence type="ECO:0000313" key="3">
    <source>
        <dbReference type="Proteomes" id="UP001501352"/>
    </source>
</evidence>
<feature type="transmembrane region" description="Helical" evidence="1">
    <location>
        <begin position="57"/>
        <end position="77"/>
    </location>
</feature>
<feature type="transmembrane region" description="Helical" evidence="1">
    <location>
        <begin position="245"/>
        <end position="269"/>
    </location>
</feature>
<protein>
    <recommendedName>
        <fullName evidence="4">Glycerophosphoryl diester phosphodiesterase membrane domain-containing protein</fullName>
    </recommendedName>
</protein>
<sequence>MLFWALASLIISLVSSALIVALFGDSMSQLIAASNTPATDPAEVAALFGQMAGMYAVLLPFVLLIFSIFTGAVYRAVLRPTESGMAYLRLGATELRLAVVLVALWALSIVLTFALALCIGVIAAVIAMAAGGGGAGAGIATALIVLVLYLVMIAGLLAFWVKFSFAAPMTFAEGRIRIFQSWKATKGHFWPLLGAYVLAGILGIMVSFLGSAISFAFMMALSGASAGSLDAMFQMLQADYTSLQSFFTAPMIANLVVTSFFSALTYAIFLAPPAVAYRDIVGDKGAARS</sequence>
<feature type="transmembrane region" description="Helical" evidence="1">
    <location>
        <begin position="97"/>
        <end position="130"/>
    </location>
</feature>
<evidence type="ECO:0008006" key="4">
    <source>
        <dbReference type="Google" id="ProtNLM"/>
    </source>
</evidence>
<evidence type="ECO:0000256" key="1">
    <source>
        <dbReference type="SAM" id="Phobius"/>
    </source>
</evidence>
<name>A0ABN1GY79_9CAUL</name>
<keyword evidence="1" id="KW-0812">Transmembrane</keyword>
<feature type="transmembrane region" description="Helical" evidence="1">
    <location>
        <begin position="136"/>
        <end position="161"/>
    </location>
</feature>
<keyword evidence="1" id="KW-0472">Membrane</keyword>
<organism evidence="2 3">
    <name type="scientific">Brevundimonas kwangchunensis</name>
    <dbReference type="NCBI Taxonomy" id="322163"/>
    <lineage>
        <taxon>Bacteria</taxon>
        <taxon>Pseudomonadati</taxon>
        <taxon>Pseudomonadota</taxon>
        <taxon>Alphaproteobacteria</taxon>
        <taxon>Caulobacterales</taxon>
        <taxon>Caulobacteraceae</taxon>
        <taxon>Brevundimonas</taxon>
    </lineage>
</organism>
<dbReference type="EMBL" id="BAAAGA010000005">
    <property type="protein sequence ID" value="GAA0623432.1"/>
    <property type="molecule type" value="Genomic_DNA"/>
</dbReference>
<comment type="caution">
    <text evidence="2">The sequence shown here is derived from an EMBL/GenBank/DDBJ whole genome shotgun (WGS) entry which is preliminary data.</text>
</comment>
<keyword evidence="1" id="KW-1133">Transmembrane helix</keyword>
<keyword evidence="3" id="KW-1185">Reference proteome</keyword>
<reference evidence="2 3" key="1">
    <citation type="journal article" date="2019" name="Int. J. Syst. Evol. Microbiol.">
        <title>The Global Catalogue of Microorganisms (GCM) 10K type strain sequencing project: providing services to taxonomists for standard genome sequencing and annotation.</title>
        <authorList>
            <consortium name="The Broad Institute Genomics Platform"/>
            <consortium name="The Broad Institute Genome Sequencing Center for Infectious Disease"/>
            <person name="Wu L."/>
            <person name="Ma J."/>
        </authorList>
    </citation>
    <scope>NUCLEOTIDE SEQUENCE [LARGE SCALE GENOMIC DNA]</scope>
    <source>
        <strain evidence="2 3">JCM 12928</strain>
    </source>
</reference>